<gene>
    <name evidence="1" type="ORF">ACFS27_22050</name>
</gene>
<proteinExistence type="predicted"/>
<protein>
    <submittedName>
        <fullName evidence="1">AAA family ATPase</fullName>
    </submittedName>
</protein>
<evidence type="ECO:0000313" key="1">
    <source>
        <dbReference type="EMBL" id="MFD2796261.1"/>
    </source>
</evidence>
<dbReference type="Proteomes" id="UP001597479">
    <property type="component" value="Unassembled WGS sequence"/>
</dbReference>
<comment type="caution">
    <text evidence="1">The sequence shown here is derived from an EMBL/GenBank/DDBJ whole genome shotgun (WGS) entry which is preliminary data.</text>
</comment>
<dbReference type="PANTHER" id="PTHR37807:SF3">
    <property type="entry name" value="OS07G0160300 PROTEIN"/>
    <property type="match status" value="1"/>
</dbReference>
<dbReference type="SUPFAM" id="SSF52540">
    <property type="entry name" value="P-loop containing nucleoside triphosphate hydrolases"/>
    <property type="match status" value="1"/>
</dbReference>
<dbReference type="PANTHER" id="PTHR37807">
    <property type="entry name" value="OS07G0160300 PROTEIN"/>
    <property type="match status" value="1"/>
</dbReference>
<dbReference type="RefSeq" id="WP_377187531.1">
    <property type="nucleotide sequence ID" value="NZ_JBHUOG010000002.1"/>
</dbReference>
<dbReference type="InterPro" id="IPR027417">
    <property type="entry name" value="P-loop_NTPase"/>
</dbReference>
<sequence>MNPIPLHPTTDAALARLDDADPTLHDLVKAVAEEPGWVVRDLVAAVEDEDGDRDTRTRLRRAEVLTAAGREAEVFGDDQVRCEYLLLGAIAALGDDDRLARTRARFHELMGDRAFAEYLDLVPRPRPANAPRPPLVLLAGLPGTGKSTLAESLATVLPAPVFSMDWQLGTLVPFGVLRPDNTGPLAELTLIAAAARQLQLGLGAVVDATGHTRAFRARLESLADSLDARFVGVECVCSDATAHQSRVEGRDRGIPGWPATVTWAHLQRMKERWEDWHEPHLVLDTAAVSPETGLRRILDLIAHADTCTPGSWPTHRARRILAIES</sequence>
<dbReference type="EMBL" id="JBHUOG010000002">
    <property type="protein sequence ID" value="MFD2796261.1"/>
    <property type="molecule type" value="Genomic_DNA"/>
</dbReference>
<name>A0ABW5VY65_9MICO</name>
<dbReference type="Pfam" id="PF13671">
    <property type="entry name" value="AAA_33"/>
    <property type="match status" value="1"/>
</dbReference>
<accession>A0ABW5VY65</accession>
<evidence type="ECO:0000313" key="2">
    <source>
        <dbReference type="Proteomes" id="UP001597479"/>
    </source>
</evidence>
<reference evidence="2" key="1">
    <citation type="journal article" date="2019" name="Int. J. Syst. Evol. Microbiol.">
        <title>The Global Catalogue of Microorganisms (GCM) 10K type strain sequencing project: providing services to taxonomists for standard genome sequencing and annotation.</title>
        <authorList>
            <consortium name="The Broad Institute Genomics Platform"/>
            <consortium name="The Broad Institute Genome Sequencing Center for Infectious Disease"/>
            <person name="Wu L."/>
            <person name="Ma J."/>
        </authorList>
    </citation>
    <scope>NUCLEOTIDE SEQUENCE [LARGE SCALE GENOMIC DNA]</scope>
    <source>
        <strain evidence="2">CCM 7044</strain>
    </source>
</reference>
<keyword evidence="2" id="KW-1185">Reference proteome</keyword>
<dbReference type="Gene3D" id="3.40.50.300">
    <property type="entry name" value="P-loop containing nucleotide triphosphate hydrolases"/>
    <property type="match status" value="1"/>
</dbReference>
<organism evidence="1 2">
    <name type="scientific">Promicromonospora vindobonensis</name>
    <dbReference type="NCBI Taxonomy" id="195748"/>
    <lineage>
        <taxon>Bacteria</taxon>
        <taxon>Bacillati</taxon>
        <taxon>Actinomycetota</taxon>
        <taxon>Actinomycetes</taxon>
        <taxon>Micrococcales</taxon>
        <taxon>Promicromonosporaceae</taxon>
        <taxon>Promicromonospora</taxon>
    </lineage>
</organism>